<protein>
    <recommendedName>
        <fullName evidence="4">PEP-CTERM protein-sorting domain-containing protein</fullName>
    </recommendedName>
</protein>
<evidence type="ECO:0008006" key="4">
    <source>
        <dbReference type="Google" id="ProtNLM"/>
    </source>
</evidence>
<organism evidence="2 3">
    <name type="scientific">Bythopirellula polymerisocia</name>
    <dbReference type="NCBI Taxonomy" id="2528003"/>
    <lineage>
        <taxon>Bacteria</taxon>
        <taxon>Pseudomonadati</taxon>
        <taxon>Planctomycetota</taxon>
        <taxon>Planctomycetia</taxon>
        <taxon>Pirellulales</taxon>
        <taxon>Lacipirellulaceae</taxon>
        <taxon>Bythopirellula</taxon>
    </lineage>
</organism>
<dbReference type="Proteomes" id="UP000318437">
    <property type="component" value="Unassembled WGS sequence"/>
</dbReference>
<proteinExistence type="predicted"/>
<name>A0A5C6D0Q0_9BACT</name>
<feature type="chain" id="PRO_5023086422" description="PEP-CTERM protein-sorting domain-containing protein" evidence="1">
    <location>
        <begin position="24"/>
        <end position="537"/>
    </location>
</feature>
<dbReference type="Gene3D" id="2.60.120.260">
    <property type="entry name" value="Galactose-binding domain-like"/>
    <property type="match status" value="1"/>
</dbReference>
<evidence type="ECO:0000313" key="2">
    <source>
        <dbReference type="EMBL" id="TWU29321.1"/>
    </source>
</evidence>
<evidence type="ECO:0000256" key="1">
    <source>
        <dbReference type="SAM" id="SignalP"/>
    </source>
</evidence>
<keyword evidence="3" id="KW-1185">Reference proteome</keyword>
<keyword evidence="1" id="KW-0732">Signal</keyword>
<feature type="signal peptide" evidence="1">
    <location>
        <begin position="1"/>
        <end position="23"/>
    </location>
</feature>
<accession>A0A5C6D0Q0</accession>
<dbReference type="OrthoDB" id="232131at2"/>
<reference evidence="2 3" key="1">
    <citation type="submission" date="2019-02" db="EMBL/GenBank/DDBJ databases">
        <title>Deep-cultivation of Planctomycetes and their phenomic and genomic characterization uncovers novel biology.</title>
        <authorList>
            <person name="Wiegand S."/>
            <person name="Jogler M."/>
            <person name="Boedeker C."/>
            <person name="Pinto D."/>
            <person name="Vollmers J."/>
            <person name="Rivas-Marin E."/>
            <person name="Kohn T."/>
            <person name="Peeters S.H."/>
            <person name="Heuer A."/>
            <person name="Rast P."/>
            <person name="Oberbeckmann S."/>
            <person name="Bunk B."/>
            <person name="Jeske O."/>
            <person name="Meyerdierks A."/>
            <person name="Storesund J.E."/>
            <person name="Kallscheuer N."/>
            <person name="Luecker S."/>
            <person name="Lage O.M."/>
            <person name="Pohl T."/>
            <person name="Merkel B.J."/>
            <person name="Hornburger P."/>
            <person name="Mueller R.-W."/>
            <person name="Bruemmer F."/>
            <person name="Labrenz M."/>
            <person name="Spormann A.M."/>
            <person name="Op Den Camp H."/>
            <person name="Overmann J."/>
            <person name="Amann R."/>
            <person name="Jetten M.S.M."/>
            <person name="Mascher T."/>
            <person name="Medema M.H."/>
            <person name="Devos D.P."/>
            <person name="Kaster A.-K."/>
            <person name="Ovreas L."/>
            <person name="Rohde M."/>
            <person name="Galperin M.Y."/>
            <person name="Jogler C."/>
        </authorList>
    </citation>
    <scope>NUCLEOTIDE SEQUENCE [LARGE SCALE GENOMIC DNA]</scope>
    <source>
        <strain evidence="2 3">Pla144</strain>
    </source>
</reference>
<gene>
    <name evidence="2" type="ORF">Pla144_00970</name>
</gene>
<comment type="caution">
    <text evidence="2">The sequence shown here is derived from an EMBL/GenBank/DDBJ whole genome shotgun (WGS) entry which is preliminary data.</text>
</comment>
<dbReference type="AlphaFoldDB" id="A0A5C6D0Q0"/>
<dbReference type="EMBL" id="SJPS01000001">
    <property type="protein sequence ID" value="TWU29321.1"/>
    <property type="molecule type" value="Genomic_DNA"/>
</dbReference>
<dbReference type="RefSeq" id="WP_146447366.1">
    <property type="nucleotide sequence ID" value="NZ_SJPS01000001.1"/>
</dbReference>
<evidence type="ECO:0000313" key="3">
    <source>
        <dbReference type="Proteomes" id="UP000318437"/>
    </source>
</evidence>
<sequence precursor="true">MKKNVSFLIVIALVALPVCRSQAVELLISGDFEPPQTEFGQVPGWQLQEFFTGSTAEANTAGLVGATDRRLQLNAFAAGGPLTPSQGNFNSDGLPAGQVDGRDFLIWQRGFGDTGTKLPSEGDATGDMNVNGADLSIWQSNYAAKRAGVFSNAILSQTVPGAAGETYSFQGTSEFEDNYSGLVTTLDAESPNGAIASPTVTQFRMEFLDSGGSVIGSATPLDLRTENTFPGFPVVHTPLVAQAPAGTSNVRVVAEALDMAWNGNSTTMGNLQAAFFNDFSLNSATNPGTDLLLNGNLNLEIPTALDFWNQVETPPEKIEILRAGNFSFSNHTPGGTAGVWLSSFFGGNTNFANPNTDPVDGVISQTVQAVAGGTYTFSGWTKFETNFSGGLDTIPAGLAANVLYSGQPSPTKVEIRVDFLDINSVVIESAVIDVKAARQAACGGNANDLTCGPASNGWVQSTLQAVAPAGTIFARLTAQMLDGVTTTGQQSGFFDDFSLDGPAPGMLVATNQAVPEPTSLVILSLGTLLLGLVRTRR</sequence>